<dbReference type="EMBL" id="GBEZ01020716">
    <property type="protein sequence ID" value="JAC65975.1"/>
    <property type="molecule type" value="Transcribed_RNA"/>
</dbReference>
<evidence type="ECO:0000313" key="3">
    <source>
        <dbReference type="EMBL" id="JAC65975.1"/>
    </source>
</evidence>
<dbReference type="GO" id="GO:0005739">
    <property type="term" value="C:mitochondrion"/>
    <property type="evidence" value="ECO:0007669"/>
    <property type="project" value="UniProtKB-ARBA"/>
</dbReference>
<dbReference type="AlphaFoldDB" id="A0A061R5L7"/>
<dbReference type="SUPFAM" id="SSF56672">
    <property type="entry name" value="DNA/RNA polymerases"/>
    <property type="match status" value="1"/>
</dbReference>
<gene>
    <name evidence="3" type="ORF">TSPGSL018_14771</name>
</gene>
<dbReference type="InterPro" id="IPR000477">
    <property type="entry name" value="RT_dom"/>
</dbReference>
<name>A0A061R5L7_9CHLO</name>
<evidence type="ECO:0000259" key="2">
    <source>
        <dbReference type="PROSITE" id="PS50878"/>
    </source>
</evidence>
<feature type="coiled-coil region" evidence="1">
    <location>
        <begin position="266"/>
        <end position="299"/>
    </location>
</feature>
<dbReference type="PANTHER" id="PTHR33642">
    <property type="entry name" value="COX1/OXI3 INTRON 1 PROTEIN-RELATED"/>
    <property type="match status" value="1"/>
</dbReference>
<dbReference type="GO" id="GO:0003964">
    <property type="term" value="F:RNA-directed DNA polymerase activity"/>
    <property type="evidence" value="ECO:0007669"/>
    <property type="project" value="UniProtKB-KW"/>
</dbReference>
<dbReference type="Pfam" id="PF01348">
    <property type="entry name" value="Intron_maturas2"/>
    <property type="match status" value="1"/>
</dbReference>
<keyword evidence="1" id="KW-0175">Coiled coil</keyword>
<sequence>MSTNMNVSYDTKVLLRLEQIRDRNTKNTKYVNKDLYRLLYKKEIYIVAYNKLKDNQGAMTPAVDTETLDGFSLKRIENIIKSLKNESFQPKLCRLKQLKKPNGKIRPLGIQGPEEKVVQEIIRMILEAIFEGSFSNNSHGFRVNRGCHTALNQVRQNFDGVSYIIEGDIKDCFNSIDHNRLIQILRERISDERFIRLIYKFLKAGYLCELSNELHFPKVGTPQGSIVSPILCNIFLDKLDYYVESLIRKHSVTKAGTTNNPKASPLNTKKKKLTKLLNKVEESEEKRKLIKELRALNLKALKVPKRFKKTVHLYYVRYADDWILGINGPKTLAKQLKLEISEFLSKNLKLTLSEEKTKITEIRKETVLFLGYDIKLQRRNKVKKIMHPKSKKHFLKGTTGHQIKLLVPKERIIYRLAEKGFCTPEGFPLSYKKLTSYDDYTIVLRFNTVRSGIINYYCLCDNSSYLYRVDYILRYSLAKTLAHKHKTSCHAIFCKHGRRLTVKKVNLNGKELKTQMPLFKTFKPQIKEIKPKDLFTVYNKKLTNVMLLERYL</sequence>
<feature type="domain" description="Reverse transcriptase" evidence="2">
    <location>
        <begin position="79"/>
        <end position="374"/>
    </location>
</feature>
<keyword evidence="3" id="KW-0548">Nucleotidyltransferase</keyword>
<evidence type="ECO:0000256" key="1">
    <source>
        <dbReference type="SAM" id="Coils"/>
    </source>
</evidence>
<dbReference type="PANTHER" id="PTHR33642:SF4">
    <property type="entry name" value="COX1_OXI3 INTRON 1 PROTEIN-RELATED"/>
    <property type="match status" value="1"/>
</dbReference>
<dbReference type="GO" id="GO:0006397">
    <property type="term" value="P:mRNA processing"/>
    <property type="evidence" value="ECO:0007669"/>
    <property type="project" value="InterPro"/>
</dbReference>
<dbReference type="Pfam" id="PF00078">
    <property type="entry name" value="RVT_1"/>
    <property type="match status" value="2"/>
</dbReference>
<dbReference type="InterPro" id="IPR024937">
    <property type="entry name" value="Domain_X"/>
</dbReference>
<keyword evidence="3" id="KW-0808">Transferase</keyword>
<protein>
    <submittedName>
        <fullName evidence="3">Rna-directed dna polymerase</fullName>
    </submittedName>
</protein>
<dbReference type="InterPro" id="IPR043502">
    <property type="entry name" value="DNA/RNA_pol_sf"/>
</dbReference>
<dbReference type="PROSITE" id="PS50878">
    <property type="entry name" value="RT_POL"/>
    <property type="match status" value="1"/>
</dbReference>
<reference evidence="3" key="1">
    <citation type="submission" date="2014-05" db="EMBL/GenBank/DDBJ databases">
        <title>The transcriptome of the halophilic microalga Tetraselmis sp. GSL018 isolated from the Great Salt Lake, Utah.</title>
        <authorList>
            <person name="Jinkerson R.E."/>
            <person name="D'Adamo S."/>
            <person name="Posewitz M.C."/>
        </authorList>
    </citation>
    <scope>NUCLEOTIDE SEQUENCE</scope>
    <source>
        <strain evidence="3">GSL018</strain>
    </source>
</reference>
<keyword evidence="3" id="KW-0695">RNA-directed DNA polymerase</keyword>
<dbReference type="CDD" id="cd01651">
    <property type="entry name" value="RT_G2_intron"/>
    <property type="match status" value="1"/>
</dbReference>
<organism evidence="3">
    <name type="scientific">Tetraselmis sp. GSL018</name>
    <dbReference type="NCBI Taxonomy" id="582737"/>
    <lineage>
        <taxon>Eukaryota</taxon>
        <taxon>Viridiplantae</taxon>
        <taxon>Chlorophyta</taxon>
        <taxon>core chlorophytes</taxon>
        <taxon>Chlorodendrophyceae</taxon>
        <taxon>Chlorodendrales</taxon>
        <taxon>Chlorodendraceae</taxon>
        <taxon>Tetraselmis</taxon>
    </lineage>
</organism>
<proteinExistence type="predicted"/>
<accession>A0A061R5L7</accession>